<feature type="domain" description="Rubisco LSMT substrate-binding" evidence="4">
    <location>
        <begin position="265"/>
        <end position="412"/>
    </location>
</feature>
<proteinExistence type="predicted"/>
<gene>
    <name evidence="5" type="ORF">ZOSMA_53G00960</name>
</gene>
<keyword evidence="3" id="KW-0949">S-adenosyl-L-methionine</keyword>
<dbReference type="InterPro" id="IPR036464">
    <property type="entry name" value="Rubisco_LSMT_subst-bd_sf"/>
</dbReference>
<evidence type="ECO:0000256" key="1">
    <source>
        <dbReference type="ARBA" id="ARBA00022603"/>
    </source>
</evidence>
<protein>
    <submittedName>
        <fullName evidence="5">SET domain-containing protein</fullName>
    </submittedName>
</protein>
<dbReference type="InterPro" id="IPR050600">
    <property type="entry name" value="SETD3_SETD6_MTase"/>
</dbReference>
<evidence type="ECO:0000256" key="3">
    <source>
        <dbReference type="ARBA" id="ARBA00022691"/>
    </source>
</evidence>
<dbReference type="PANTHER" id="PTHR13271">
    <property type="entry name" value="UNCHARACTERIZED PUTATIVE METHYLTRANSFERASE"/>
    <property type="match status" value="1"/>
</dbReference>
<dbReference type="Gene3D" id="3.90.1420.10">
    <property type="entry name" value="Rubisco LSMT, substrate-binding domain"/>
    <property type="match status" value="1"/>
</dbReference>
<evidence type="ECO:0000313" key="6">
    <source>
        <dbReference type="Proteomes" id="UP000036987"/>
    </source>
</evidence>
<sequence length="429" mass="48490">MPYSSAVSKDCNAFLPWLEQKAGTEISSKLSIGHSTCGRSLFASDFIREGECLLKVPYSVHLTPDKIIPALESLLTADVSNIVRLAVVLLAEKKLGQDSTWASYVNSLPLCEDMHNTIFWSKDELEMVRPSSVYRETFDQKVCIEKEFYVIKHALGHFPQIFGTCTLLDFMYAYSIVGSRAWGTSKGLSLVPFADFLNHGVSKSFLLSDDDKEISEVIADRDYTIGEEVMIRYGKFPNSTLLLDFGFTLKDNIYDQVQILIGIPKLDHLFKEKLELLHKYSMPTDTKNSKLSSSEFSFTLREVKSTQGKGKGIPQSLRAFARILSANSNEELKNMSLEASNGDGRLARRPLNDKQRELYAHDILHLHINNIIEIYNSSIKSLDLVGSDPPHCKSLLRRDMARNLLTGELRVLRSAHSWLKSYCKIFSRI</sequence>
<keyword evidence="1" id="KW-0489">Methyltransferase</keyword>
<keyword evidence="6" id="KW-1185">Reference proteome</keyword>
<dbReference type="AlphaFoldDB" id="A0A0K9NWZ3"/>
<dbReference type="FunFam" id="3.90.1410.10:FF:000005">
    <property type="entry name" value="Ribulose-1,5 bisphosphate carboxylase/oxygenase large subunit N-methyltransferase, chloroplastic"/>
    <property type="match status" value="1"/>
</dbReference>
<name>A0A0K9NWZ3_ZOSMR</name>
<dbReference type="OMA" id="GEMHNTI"/>
<dbReference type="SUPFAM" id="SSF82199">
    <property type="entry name" value="SET domain"/>
    <property type="match status" value="1"/>
</dbReference>
<organism evidence="5 6">
    <name type="scientific">Zostera marina</name>
    <name type="common">Eelgrass</name>
    <dbReference type="NCBI Taxonomy" id="29655"/>
    <lineage>
        <taxon>Eukaryota</taxon>
        <taxon>Viridiplantae</taxon>
        <taxon>Streptophyta</taxon>
        <taxon>Embryophyta</taxon>
        <taxon>Tracheophyta</taxon>
        <taxon>Spermatophyta</taxon>
        <taxon>Magnoliopsida</taxon>
        <taxon>Liliopsida</taxon>
        <taxon>Zosteraceae</taxon>
        <taxon>Zostera</taxon>
    </lineage>
</organism>
<dbReference type="Gene3D" id="3.90.1410.10">
    <property type="entry name" value="set domain protein methyltransferase, domain 1"/>
    <property type="match status" value="1"/>
</dbReference>
<keyword evidence="2" id="KW-0808">Transferase</keyword>
<accession>A0A0K9NWZ3</accession>
<dbReference type="OrthoDB" id="651099at2759"/>
<dbReference type="EMBL" id="LFYR01001508">
    <property type="protein sequence ID" value="KMZ61306.1"/>
    <property type="molecule type" value="Genomic_DNA"/>
</dbReference>
<dbReference type="STRING" id="29655.A0A0K9NWZ3"/>
<comment type="caution">
    <text evidence="5">The sequence shown here is derived from an EMBL/GenBank/DDBJ whole genome shotgun (WGS) entry which is preliminary data.</text>
</comment>
<evidence type="ECO:0000259" key="4">
    <source>
        <dbReference type="Pfam" id="PF09273"/>
    </source>
</evidence>
<dbReference type="Proteomes" id="UP000036987">
    <property type="component" value="Unassembled WGS sequence"/>
</dbReference>
<dbReference type="InterPro" id="IPR046341">
    <property type="entry name" value="SET_dom_sf"/>
</dbReference>
<evidence type="ECO:0000256" key="2">
    <source>
        <dbReference type="ARBA" id="ARBA00022679"/>
    </source>
</evidence>
<dbReference type="PANTHER" id="PTHR13271:SF134">
    <property type="entry name" value="OS01G0976450 PROTEIN"/>
    <property type="match status" value="1"/>
</dbReference>
<reference evidence="6" key="1">
    <citation type="journal article" date="2016" name="Nature">
        <title>The genome of the seagrass Zostera marina reveals angiosperm adaptation to the sea.</title>
        <authorList>
            <person name="Olsen J.L."/>
            <person name="Rouze P."/>
            <person name="Verhelst B."/>
            <person name="Lin Y.-C."/>
            <person name="Bayer T."/>
            <person name="Collen J."/>
            <person name="Dattolo E."/>
            <person name="De Paoli E."/>
            <person name="Dittami S."/>
            <person name="Maumus F."/>
            <person name="Michel G."/>
            <person name="Kersting A."/>
            <person name="Lauritano C."/>
            <person name="Lohaus R."/>
            <person name="Toepel M."/>
            <person name="Tonon T."/>
            <person name="Vanneste K."/>
            <person name="Amirebrahimi M."/>
            <person name="Brakel J."/>
            <person name="Bostroem C."/>
            <person name="Chovatia M."/>
            <person name="Grimwood J."/>
            <person name="Jenkins J.W."/>
            <person name="Jueterbock A."/>
            <person name="Mraz A."/>
            <person name="Stam W.T."/>
            <person name="Tice H."/>
            <person name="Bornberg-Bauer E."/>
            <person name="Green P.J."/>
            <person name="Pearson G.A."/>
            <person name="Procaccini G."/>
            <person name="Duarte C.M."/>
            <person name="Schmutz J."/>
            <person name="Reusch T.B.H."/>
            <person name="Van de Peer Y."/>
        </authorList>
    </citation>
    <scope>NUCLEOTIDE SEQUENCE [LARGE SCALE GENOMIC DNA]</scope>
    <source>
        <strain evidence="6">cv. Finnish</strain>
    </source>
</reference>
<evidence type="ECO:0000313" key="5">
    <source>
        <dbReference type="EMBL" id="KMZ61306.1"/>
    </source>
</evidence>
<dbReference type="InterPro" id="IPR015353">
    <property type="entry name" value="Rubisco_LSMT_subst-bd"/>
</dbReference>
<dbReference type="GO" id="GO:0032259">
    <property type="term" value="P:methylation"/>
    <property type="evidence" value="ECO:0007669"/>
    <property type="project" value="UniProtKB-KW"/>
</dbReference>
<dbReference type="Pfam" id="PF09273">
    <property type="entry name" value="Rubis-subs-bind"/>
    <property type="match status" value="1"/>
</dbReference>
<dbReference type="GO" id="GO:0008168">
    <property type="term" value="F:methyltransferase activity"/>
    <property type="evidence" value="ECO:0007669"/>
    <property type="project" value="UniProtKB-KW"/>
</dbReference>